<accession>A0A831RNS3</accession>
<evidence type="ECO:0000256" key="8">
    <source>
        <dbReference type="HAMAP-Rule" id="MF_00065"/>
    </source>
</evidence>
<keyword evidence="5 8" id="KW-0547">Nucleotide-binding</keyword>
<dbReference type="GO" id="GO:0004020">
    <property type="term" value="F:adenylylsulfate kinase activity"/>
    <property type="evidence" value="ECO:0007669"/>
    <property type="project" value="UniProtKB-UniRule"/>
</dbReference>
<dbReference type="FunFam" id="3.40.50.300:FF:000802">
    <property type="entry name" value="Sulfate adenylyltransferase"/>
    <property type="match status" value="1"/>
</dbReference>
<proteinExistence type="inferred from homology"/>
<dbReference type="InterPro" id="IPR002891">
    <property type="entry name" value="APS"/>
</dbReference>
<dbReference type="EC" id="2.7.1.25" evidence="8"/>
<comment type="similarity">
    <text evidence="8">Belongs to the APS kinase family.</text>
</comment>
<keyword evidence="8" id="KW-0597">Phosphoprotein</keyword>
<dbReference type="GO" id="GO:0019379">
    <property type="term" value="P:sulfate assimilation, phosphoadenylyl sulfate reduction by phosphoadenylyl-sulfate reductase (thioredoxin)"/>
    <property type="evidence" value="ECO:0007669"/>
    <property type="project" value="TreeGrafter"/>
</dbReference>
<dbReference type="Gene3D" id="3.40.50.620">
    <property type="entry name" value="HUPs"/>
    <property type="match status" value="1"/>
</dbReference>
<evidence type="ECO:0000313" key="12">
    <source>
        <dbReference type="EMBL" id="HEB96224.1"/>
    </source>
</evidence>
<feature type="domain" description="APS kinase" evidence="9">
    <location>
        <begin position="387"/>
        <end position="539"/>
    </location>
</feature>
<evidence type="ECO:0000256" key="4">
    <source>
        <dbReference type="ARBA" id="ARBA00022695"/>
    </source>
</evidence>
<dbReference type="NCBIfam" id="TIGR00339">
    <property type="entry name" value="sopT"/>
    <property type="match status" value="1"/>
</dbReference>
<reference evidence="12" key="1">
    <citation type="journal article" date="2020" name="mSystems">
        <title>Genome- and Community-Level Interaction Insights into Carbon Utilization and Element Cycling Functions of Hydrothermarchaeota in Hydrothermal Sediment.</title>
        <authorList>
            <person name="Zhou Z."/>
            <person name="Liu Y."/>
            <person name="Xu W."/>
            <person name="Pan J."/>
            <person name="Luo Z.H."/>
            <person name="Li M."/>
        </authorList>
    </citation>
    <scope>NUCLEOTIDE SEQUENCE [LARGE SCALE GENOMIC DNA]</scope>
    <source>
        <strain evidence="12">HyVt-443</strain>
    </source>
</reference>
<dbReference type="Pfam" id="PF01583">
    <property type="entry name" value="APS_kinase"/>
    <property type="match status" value="1"/>
</dbReference>
<comment type="catalytic activity">
    <reaction evidence="1 8">
        <text>adenosine 5'-phosphosulfate + ATP = 3'-phosphoadenylyl sulfate + ADP + H(+)</text>
        <dbReference type="Rhea" id="RHEA:24152"/>
        <dbReference type="ChEBI" id="CHEBI:15378"/>
        <dbReference type="ChEBI" id="CHEBI:30616"/>
        <dbReference type="ChEBI" id="CHEBI:58243"/>
        <dbReference type="ChEBI" id="CHEBI:58339"/>
        <dbReference type="ChEBI" id="CHEBI:456216"/>
        <dbReference type="EC" id="2.7.1.25"/>
    </reaction>
</comment>
<dbReference type="Proteomes" id="UP000886251">
    <property type="component" value="Unassembled WGS sequence"/>
</dbReference>
<dbReference type="GO" id="GO:0004781">
    <property type="term" value="F:sulfate adenylyltransferase (ATP) activity"/>
    <property type="evidence" value="ECO:0007669"/>
    <property type="project" value="UniProtKB-EC"/>
</dbReference>
<dbReference type="InterPro" id="IPR027417">
    <property type="entry name" value="P-loop_NTPase"/>
</dbReference>
<gene>
    <name evidence="8" type="primary">cysC</name>
    <name evidence="12" type="ORF">ENI96_07320</name>
</gene>
<dbReference type="InterPro" id="IPR059117">
    <property type="entry name" value="APS_kinase_dom"/>
</dbReference>
<evidence type="ECO:0000256" key="5">
    <source>
        <dbReference type="ARBA" id="ARBA00022741"/>
    </source>
</evidence>
<evidence type="ECO:0000256" key="3">
    <source>
        <dbReference type="ARBA" id="ARBA00022679"/>
    </source>
</evidence>
<keyword evidence="6 8" id="KW-0067">ATP-binding</keyword>
<dbReference type="SUPFAM" id="SSF52374">
    <property type="entry name" value="Nucleotidylyl transferase"/>
    <property type="match status" value="1"/>
</dbReference>
<dbReference type="PANTHER" id="PTHR42700">
    <property type="entry name" value="SULFATE ADENYLYLTRANSFERASE"/>
    <property type="match status" value="1"/>
</dbReference>
<dbReference type="InterPro" id="IPR050512">
    <property type="entry name" value="Sulf_AdTrans/APS_kinase"/>
</dbReference>
<feature type="domain" description="ATP-sulfurylase PUA-like" evidence="11">
    <location>
        <begin position="7"/>
        <end position="155"/>
    </location>
</feature>
<keyword evidence="8 12" id="KW-0418">Kinase</keyword>
<comment type="caution">
    <text evidence="8">Lacks conserved residue(s) required for the propagation of feature annotation.</text>
</comment>
<dbReference type="GO" id="GO:0010134">
    <property type="term" value="P:sulfate assimilation via adenylyl sulfate reduction"/>
    <property type="evidence" value="ECO:0007669"/>
    <property type="project" value="TreeGrafter"/>
</dbReference>
<dbReference type="PANTHER" id="PTHR42700:SF1">
    <property type="entry name" value="SULFATE ADENYLYLTRANSFERASE"/>
    <property type="match status" value="1"/>
</dbReference>
<dbReference type="GO" id="GO:0005524">
    <property type="term" value="F:ATP binding"/>
    <property type="evidence" value="ECO:0007669"/>
    <property type="project" value="UniProtKB-UniRule"/>
</dbReference>
<dbReference type="NCBIfam" id="NF004040">
    <property type="entry name" value="PRK05537.1"/>
    <property type="match status" value="1"/>
</dbReference>
<dbReference type="GO" id="GO:0070814">
    <property type="term" value="P:hydrogen sulfide biosynthetic process"/>
    <property type="evidence" value="ECO:0007669"/>
    <property type="project" value="UniProtKB-UniRule"/>
</dbReference>
<dbReference type="UniPathway" id="UPA00140">
    <property type="reaction ID" value="UER00205"/>
</dbReference>
<dbReference type="SUPFAM" id="SSF88697">
    <property type="entry name" value="PUA domain-like"/>
    <property type="match status" value="1"/>
</dbReference>
<dbReference type="SUPFAM" id="SSF52540">
    <property type="entry name" value="P-loop containing nucleoside triphosphate hydrolases"/>
    <property type="match status" value="1"/>
</dbReference>
<evidence type="ECO:0000259" key="10">
    <source>
        <dbReference type="Pfam" id="PF01747"/>
    </source>
</evidence>
<evidence type="ECO:0000259" key="9">
    <source>
        <dbReference type="Pfam" id="PF01583"/>
    </source>
</evidence>
<comment type="function">
    <text evidence="8">Catalyzes the synthesis of activated sulfate.</text>
</comment>
<sequence length="566" mass="63444">MNEATMLLVDDDRAEELKQASLGFKSITLSKRQLCDLELLMNGGFSPLTGFMGQAEYDAVLDTMKLPDGRLWPMPITLDVPAEFADGIEPGEQIALRDAEGFMPAVLTVEEIWQPDKAREAIAVYGTDSDRHPGVRHLLEQVQGTYLSGRLEGVQLPVHYEFETLWDTPEEMRSLFRKMGWNQVLAFHSSNPIHRLHRELILSSAKEHGCHILLHPAVGVTKPGDLHYYARVHCYKAIRHHFPHNLSALSLLPLAMRMAGPREALWHAIVNRNYGCSHFLVGPDHASPPLNGSDTRHYATYQAQELALKHQDDLGIRIVPAEEWRYAPSKKRFLPVSQLRKSGIEGESFSNSQLKQALTCNQEIPDWFSYPNVIQELSRAYPSRATQGFTLFFTGLSGSGKSTIAGILYAKLIESGSRPVTLLDGDIVRQNLSSELGFSKRDRDINIRRIGFVASEITKNGGVAICAPIAPYTETRRAVRELIEQHGAFIEIHVSTPLEVCEARDRKGLYAKARKGIIPEFTGISDPYEAPEHPEIDIDTSDLTPAQAAQMVLLYLFKEGYLDERE</sequence>
<dbReference type="NCBIfam" id="NF003013">
    <property type="entry name" value="PRK03846.1"/>
    <property type="match status" value="1"/>
</dbReference>
<dbReference type="GO" id="GO:0005737">
    <property type="term" value="C:cytoplasm"/>
    <property type="evidence" value="ECO:0007669"/>
    <property type="project" value="TreeGrafter"/>
</dbReference>
<dbReference type="Pfam" id="PF14306">
    <property type="entry name" value="PUA_2"/>
    <property type="match status" value="1"/>
</dbReference>
<dbReference type="InterPro" id="IPR024951">
    <property type="entry name" value="Sulfurylase_cat_dom"/>
</dbReference>
<dbReference type="InterPro" id="IPR025980">
    <property type="entry name" value="ATP-Sase_PUA-like_dom"/>
</dbReference>
<comment type="catalytic activity">
    <reaction evidence="7">
        <text>sulfate + ATP + H(+) = adenosine 5'-phosphosulfate + diphosphate</text>
        <dbReference type="Rhea" id="RHEA:18133"/>
        <dbReference type="ChEBI" id="CHEBI:15378"/>
        <dbReference type="ChEBI" id="CHEBI:16189"/>
        <dbReference type="ChEBI" id="CHEBI:30616"/>
        <dbReference type="ChEBI" id="CHEBI:33019"/>
        <dbReference type="ChEBI" id="CHEBI:58243"/>
        <dbReference type="EC" id="2.7.7.4"/>
    </reaction>
</comment>
<protein>
    <recommendedName>
        <fullName evidence="8">Adenylyl-sulfate kinase</fullName>
        <ecNumber evidence="8">2.7.1.25</ecNumber>
    </recommendedName>
    <alternativeName>
        <fullName evidence="8">APS kinase</fullName>
    </alternativeName>
    <alternativeName>
        <fullName evidence="8">ATP adenosine-5'-phosphosulfate 3'-phosphotransferase</fullName>
    </alternativeName>
    <alternativeName>
        <fullName evidence="8">Adenosine-5'-phosphosulfate kinase</fullName>
    </alternativeName>
</protein>
<evidence type="ECO:0000256" key="2">
    <source>
        <dbReference type="ARBA" id="ARBA00004806"/>
    </source>
</evidence>
<dbReference type="EMBL" id="DRKP01000082">
    <property type="protein sequence ID" value="HEB96224.1"/>
    <property type="molecule type" value="Genomic_DNA"/>
</dbReference>
<evidence type="ECO:0000256" key="6">
    <source>
        <dbReference type="ARBA" id="ARBA00022840"/>
    </source>
</evidence>
<evidence type="ECO:0000259" key="11">
    <source>
        <dbReference type="Pfam" id="PF14306"/>
    </source>
</evidence>
<dbReference type="InterPro" id="IPR015947">
    <property type="entry name" value="PUA-like_sf"/>
</dbReference>
<evidence type="ECO:0000256" key="7">
    <source>
        <dbReference type="ARBA" id="ARBA00049370"/>
    </source>
</evidence>
<feature type="domain" description="Sulphate adenylyltransferase catalytic" evidence="10">
    <location>
        <begin position="164"/>
        <end position="379"/>
    </location>
</feature>
<comment type="caution">
    <text evidence="12">The sequence shown here is derived from an EMBL/GenBank/DDBJ whole genome shotgun (WGS) entry which is preliminary data.</text>
</comment>
<comment type="pathway">
    <text evidence="2 8">Sulfur metabolism; hydrogen sulfide biosynthesis; sulfite from sulfate: step 2/3.</text>
</comment>
<dbReference type="InterPro" id="IPR014729">
    <property type="entry name" value="Rossmann-like_a/b/a_fold"/>
</dbReference>
<dbReference type="AlphaFoldDB" id="A0A831RNS3"/>
<name>A0A831RNS3_9GAMM</name>
<dbReference type="CDD" id="cd02027">
    <property type="entry name" value="APSK"/>
    <property type="match status" value="1"/>
</dbReference>
<dbReference type="Pfam" id="PF01747">
    <property type="entry name" value="ATP-sulfurylase"/>
    <property type="match status" value="1"/>
</dbReference>
<keyword evidence="3 8" id="KW-0808">Transferase</keyword>
<keyword evidence="4 12" id="KW-0548">Nucleotidyltransferase</keyword>
<dbReference type="Gene3D" id="3.10.400.10">
    <property type="entry name" value="Sulfate adenylyltransferase"/>
    <property type="match status" value="1"/>
</dbReference>
<evidence type="ECO:0000256" key="1">
    <source>
        <dbReference type="ARBA" id="ARBA00001823"/>
    </source>
</evidence>
<feature type="binding site" evidence="8">
    <location>
        <begin position="395"/>
        <end position="402"/>
    </location>
    <ligand>
        <name>ATP</name>
        <dbReference type="ChEBI" id="CHEBI:30616"/>
    </ligand>
</feature>
<organism evidence="12">
    <name type="scientific">Sedimenticola thiotaurini</name>
    <dbReference type="NCBI Taxonomy" id="1543721"/>
    <lineage>
        <taxon>Bacteria</taxon>
        <taxon>Pseudomonadati</taxon>
        <taxon>Pseudomonadota</taxon>
        <taxon>Gammaproteobacteria</taxon>
        <taxon>Chromatiales</taxon>
        <taxon>Sedimenticolaceae</taxon>
        <taxon>Sedimenticola</taxon>
    </lineage>
</organism>
<dbReference type="Gene3D" id="3.40.50.300">
    <property type="entry name" value="P-loop containing nucleotide triphosphate hydrolases"/>
    <property type="match status" value="1"/>
</dbReference>
<dbReference type="NCBIfam" id="TIGR00455">
    <property type="entry name" value="apsK"/>
    <property type="match status" value="1"/>
</dbReference>
<dbReference type="InterPro" id="IPR002650">
    <property type="entry name" value="Sulphate_adenylyltransferase"/>
</dbReference>
<dbReference type="HAMAP" id="MF_00065">
    <property type="entry name" value="Adenylyl_sulf_kinase"/>
    <property type="match status" value="1"/>
</dbReference>